<dbReference type="EMBL" id="RCYZ01000006">
    <property type="protein sequence ID" value="TPG64380.1"/>
    <property type="molecule type" value="Genomic_DNA"/>
</dbReference>
<evidence type="ECO:0000256" key="1">
    <source>
        <dbReference type="ARBA" id="ARBA00001933"/>
    </source>
</evidence>
<feature type="domain" description="Aminotransferase class I/classII large" evidence="3">
    <location>
        <begin position="175"/>
        <end position="348"/>
    </location>
</feature>
<organism evidence="4 5">
    <name type="scientific">Hymenobacter nivis</name>
    <dbReference type="NCBI Taxonomy" id="1850093"/>
    <lineage>
        <taxon>Bacteria</taxon>
        <taxon>Pseudomonadati</taxon>
        <taxon>Bacteroidota</taxon>
        <taxon>Cytophagia</taxon>
        <taxon>Cytophagales</taxon>
        <taxon>Hymenobacteraceae</taxon>
        <taxon>Hymenobacter</taxon>
    </lineage>
</organism>
<dbReference type="GO" id="GO:0008483">
    <property type="term" value="F:transaminase activity"/>
    <property type="evidence" value="ECO:0007669"/>
    <property type="project" value="UniProtKB-KW"/>
</dbReference>
<reference evidence="4 5" key="1">
    <citation type="journal article" date="2019" name="Environ. Microbiol.">
        <title>Species interactions and distinct microbial communities in high Arctic permafrost affected cryosols are associated with the CH4 and CO2 gas fluxes.</title>
        <authorList>
            <person name="Altshuler I."/>
            <person name="Hamel J."/>
            <person name="Turney S."/>
            <person name="Magnuson E."/>
            <person name="Levesque R."/>
            <person name="Greer C."/>
            <person name="Whyte L.G."/>
        </authorList>
    </citation>
    <scope>NUCLEOTIDE SEQUENCE [LARGE SCALE GENOMIC DNA]</scope>
    <source>
        <strain evidence="4 5">S9.2P</strain>
    </source>
</reference>
<dbReference type="RefSeq" id="WP_140467779.1">
    <property type="nucleotide sequence ID" value="NZ_RCYZ01000006.1"/>
</dbReference>
<dbReference type="GO" id="GO:0030170">
    <property type="term" value="F:pyridoxal phosphate binding"/>
    <property type="evidence" value="ECO:0007669"/>
    <property type="project" value="InterPro"/>
</dbReference>
<dbReference type="AlphaFoldDB" id="A0A502GT01"/>
<dbReference type="InterPro" id="IPR004839">
    <property type="entry name" value="Aminotransferase_I/II_large"/>
</dbReference>
<keyword evidence="2 4" id="KW-0808">Transferase</keyword>
<evidence type="ECO:0000313" key="5">
    <source>
        <dbReference type="Proteomes" id="UP000317646"/>
    </source>
</evidence>
<dbReference type="InterPro" id="IPR015422">
    <property type="entry name" value="PyrdxlP-dep_Trfase_small"/>
</dbReference>
<evidence type="ECO:0000259" key="3">
    <source>
        <dbReference type="Pfam" id="PF00155"/>
    </source>
</evidence>
<accession>A0A502GT01</accession>
<sequence length="357" mass="36763">MFDTDHLPGRTLRTAAGREYLFCSGTGYLGVARSPAFAALLAEGLARYGTNYSSSRGSGIQLQIFAEAEAHLAAWAGTAGALTVSSGYLAGQMAVAALAGAGRFEYAPGTHPAAWLAGQAAPVPPGPHTAWAVHLLARLAAEVPGPVVIVSNSLDPLRLEPYNFAWAAHLPSDRPVTLLLDDSHGLGLTGRGGAGIATRLPRLPPHVRLVVVSSLGKALGVPAGAVLADAAFIAQLRGSAFFGASSPAVPAYLWAFLAAEKAGLYAEARQRLGARVAQFAAAVGPLGLFRHQPGFPVFYTEANALAPFLEARSIVVSSFAYPTPADACITRVVLNALHTPADVAQVAAACQAFAAAR</sequence>
<dbReference type="Gene3D" id="3.90.1150.10">
    <property type="entry name" value="Aspartate Aminotransferase, domain 1"/>
    <property type="match status" value="1"/>
</dbReference>
<comment type="cofactor">
    <cofactor evidence="1">
        <name>pyridoxal 5'-phosphate</name>
        <dbReference type="ChEBI" id="CHEBI:597326"/>
    </cofactor>
</comment>
<dbReference type="SUPFAM" id="SSF53383">
    <property type="entry name" value="PLP-dependent transferases"/>
    <property type="match status" value="1"/>
</dbReference>
<dbReference type="Proteomes" id="UP000317646">
    <property type="component" value="Unassembled WGS sequence"/>
</dbReference>
<comment type="caution">
    <text evidence="4">The sequence shown here is derived from an EMBL/GenBank/DDBJ whole genome shotgun (WGS) entry which is preliminary data.</text>
</comment>
<evidence type="ECO:0000313" key="4">
    <source>
        <dbReference type="EMBL" id="TPG64380.1"/>
    </source>
</evidence>
<proteinExistence type="predicted"/>
<dbReference type="InterPro" id="IPR015424">
    <property type="entry name" value="PyrdxlP-dep_Trfase"/>
</dbReference>
<dbReference type="PANTHER" id="PTHR13693">
    <property type="entry name" value="CLASS II AMINOTRANSFERASE/8-AMINO-7-OXONONANOATE SYNTHASE"/>
    <property type="match status" value="1"/>
</dbReference>
<evidence type="ECO:0000256" key="2">
    <source>
        <dbReference type="ARBA" id="ARBA00022679"/>
    </source>
</evidence>
<name>A0A502GT01_9BACT</name>
<dbReference type="Pfam" id="PF00155">
    <property type="entry name" value="Aminotran_1_2"/>
    <property type="match status" value="1"/>
</dbReference>
<dbReference type="OrthoDB" id="846426at2"/>
<dbReference type="Gene3D" id="3.40.640.10">
    <property type="entry name" value="Type I PLP-dependent aspartate aminotransferase-like (Major domain)"/>
    <property type="match status" value="1"/>
</dbReference>
<dbReference type="InterPro" id="IPR015421">
    <property type="entry name" value="PyrdxlP-dep_Trfase_major"/>
</dbReference>
<dbReference type="InterPro" id="IPR050087">
    <property type="entry name" value="AON_synthase_class-II"/>
</dbReference>
<keyword evidence="5" id="KW-1185">Reference proteome</keyword>
<gene>
    <name evidence="4" type="ORF">EAH73_14445</name>
</gene>
<protein>
    <submittedName>
        <fullName evidence="4">Aminotransferase class I/II-fold pyridoxal phosphate-dependent enzyme</fullName>
    </submittedName>
</protein>
<keyword evidence="4" id="KW-0032">Aminotransferase</keyword>